<dbReference type="EMBL" id="LC738872">
    <property type="protein sequence ID" value="BDT62112.1"/>
    <property type="molecule type" value="Genomic_DNA"/>
</dbReference>
<organism evidence="1">
    <name type="scientific">Litopenaeus vannamei majanivirus Nimav-1_LVa</name>
    <dbReference type="NCBI Taxonomy" id="2984273"/>
    <lineage>
        <taxon>Viruses</taxon>
        <taxon>Viruses incertae sedis</taxon>
        <taxon>Naldaviricetes</taxon>
        <taxon>Nimaviridae</taxon>
    </lineage>
</organism>
<proteinExistence type="predicted"/>
<sequence>MKNELLFIYSSDQIRKLKEIADEISNHTFMVIMNTLIDILDYHKKSQSPHLSYIKIESDKIQRQIQYSLKMNNDDWQTLKEKMSGGSHPFTYERNINIIKMDNISLRLLNLVTKLLPFIFLSSEFLHFVSKIDLSS</sequence>
<evidence type="ECO:0000313" key="1">
    <source>
        <dbReference type="EMBL" id="BDT62112.1"/>
    </source>
</evidence>
<accession>A0A9C7CED5</accession>
<reference evidence="1" key="1">
    <citation type="submission" date="2022-10" db="EMBL/GenBank/DDBJ databases">
        <title>Genome sequences of endogenous nimaviruses in decapod crustaceans.</title>
        <authorList>
            <person name="Kawato S."/>
            <person name="Nozaki R."/>
            <person name="Kondo H."/>
            <person name="Hirono I."/>
        </authorList>
    </citation>
    <scope>NUCLEOTIDE SEQUENCE</scope>
    <source>
        <strain evidence="1">Lva-Nima_1</strain>
    </source>
</reference>
<protein>
    <submittedName>
        <fullName evidence="1">Uncharacterized protein</fullName>
    </submittedName>
</protein>
<name>A0A9C7CED5_9VIRU</name>